<dbReference type="Proteomes" id="UP001497512">
    <property type="component" value="Chromosome 1"/>
</dbReference>
<gene>
    <name evidence="5" type="ORF">CSSPTR1EN2_LOCUS1335</name>
</gene>
<evidence type="ECO:0000256" key="1">
    <source>
        <dbReference type="ARBA" id="ARBA00022737"/>
    </source>
</evidence>
<feature type="region of interest" description="Disordered" evidence="3">
    <location>
        <begin position="1"/>
        <end position="63"/>
    </location>
</feature>
<dbReference type="PANTHER" id="PTHR22870:SF382">
    <property type="entry name" value="REGULATOR OF CHROMOSOME CONDENSATION (RCC1) FAMILY PROTEIN"/>
    <property type="match status" value="1"/>
</dbReference>
<evidence type="ECO:0000256" key="2">
    <source>
        <dbReference type="PROSITE-ProRule" id="PRU00235"/>
    </source>
</evidence>
<feature type="repeat" description="RCC1" evidence="2">
    <location>
        <begin position="122"/>
        <end position="174"/>
    </location>
</feature>
<feature type="compositionally biased region" description="Low complexity" evidence="3">
    <location>
        <begin position="54"/>
        <end position="63"/>
    </location>
</feature>
<evidence type="ECO:0000313" key="5">
    <source>
        <dbReference type="EMBL" id="CAK9191327.1"/>
    </source>
</evidence>
<protein>
    <recommendedName>
        <fullName evidence="4">RCC1-like domain-containing protein</fullName>
    </recommendedName>
</protein>
<proteinExistence type="predicted"/>
<dbReference type="PRINTS" id="PR00633">
    <property type="entry name" value="RCCNDNSATION"/>
</dbReference>
<dbReference type="SUPFAM" id="SSF50985">
    <property type="entry name" value="RCC1/BLIP-II"/>
    <property type="match status" value="2"/>
</dbReference>
<dbReference type="PANTHER" id="PTHR22870">
    <property type="entry name" value="REGULATOR OF CHROMOSOME CONDENSATION"/>
    <property type="match status" value="1"/>
</dbReference>
<evidence type="ECO:0000256" key="3">
    <source>
        <dbReference type="SAM" id="MobiDB-lite"/>
    </source>
</evidence>
<dbReference type="InterPro" id="IPR058923">
    <property type="entry name" value="RCC1-like_dom"/>
</dbReference>
<dbReference type="Pfam" id="PF13540">
    <property type="entry name" value="RCC1_2"/>
    <property type="match status" value="1"/>
</dbReference>
<evidence type="ECO:0000313" key="6">
    <source>
        <dbReference type="Proteomes" id="UP001497512"/>
    </source>
</evidence>
<name>A0ABP0TB02_9BRYO</name>
<evidence type="ECO:0000259" key="4">
    <source>
        <dbReference type="Pfam" id="PF25390"/>
    </source>
</evidence>
<keyword evidence="6" id="KW-1185">Reference proteome</keyword>
<feature type="compositionally biased region" description="Gly residues" evidence="3">
    <location>
        <begin position="1"/>
        <end position="11"/>
    </location>
</feature>
<organism evidence="5 6">
    <name type="scientific">Sphagnum troendelagicum</name>
    <dbReference type="NCBI Taxonomy" id="128251"/>
    <lineage>
        <taxon>Eukaryota</taxon>
        <taxon>Viridiplantae</taxon>
        <taxon>Streptophyta</taxon>
        <taxon>Embryophyta</taxon>
        <taxon>Bryophyta</taxon>
        <taxon>Sphagnophytina</taxon>
        <taxon>Sphagnopsida</taxon>
        <taxon>Sphagnales</taxon>
        <taxon>Sphagnaceae</taxon>
        <taxon>Sphagnum</taxon>
    </lineage>
</organism>
<dbReference type="Gene3D" id="2.130.10.30">
    <property type="entry name" value="Regulator of chromosome condensation 1/beta-lactamase-inhibitor protein II"/>
    <property type="match status" value="3"/>
</dbReference>
<keyword evidence="1" id="KW-0677">Repeat</keyword>
<dbReference type="Pfam" id="PF25390">
    <property type="entry name" value="WD40_RLD"/>
    <property type="match status" value="1"/>
</dbReference>
<reference evidence="5 6" key="1">
    <citation type="submission" date="2024-02" db="EMBL/GenBank/DDBJ databases">
        <authorList>
            <consortium name="ELIXIR-Norway"/>
            <consortium name="Elixir Norway"/>
        </authorList>
    </citation>
    <scope>NUCLEOTIDE SEQUENCE [LARGE SCALE GENOMIC DNA]</scope>
</reference>
<accession>A0ABP0TB02</accession>
<dbReference type="InterPro" id="IPR009091">
    <property type="entry name" value="RCC1/BLIP-II"/>
</dbReference>
<dbReference type="InterPro" id="IPR051210">
    <property type="entry name" value="Ub_ligase/GEF_domain"/>
</dbReference>
<dbReference type="EMBL" id="OZ019893">
    <property type="protein sequence ID" value="CAK9191327.1"/>
    <property type="molecule type" value="Genomic_DNA"/>
</dbReference>
<feature type="region of interest" description="Disordered" evidence="3">
    <location>
        <begin position="276"/>
        <end position="296"/>
    </location>
</feature>
<feature type="repeat" description="RCC1" evidence="2">
    <location>
        <begin position="513"/>
        <end position="564"/>
    </location>
</feature>
<feature type="repeat" description="RCC1" evidence="2">
    <location>
        <begin position="407"/>
        <end position="458"/>
    </location>
</feature>
<feature type="repeat" description="RCC1" evidence="2">
    <location>
        <begin position="459"/>
        <end position="512"/>
    </location>
</feature>
<feature type="domain" description="RCC1-like" evidence="4">
    <location>
        <begin position="311"/>
        <end position="562"/>
    </location>
</feature>
<dbReference type="PROSITE" id="PS50012">
    <property type="entry name" value="RCC1_3"/>
    <property type="match status" value="5"/>
</dbReference>
<sequence length="571" mass="58861">MAGGGGGGGGGGEKKNKENSIAGDGGKKEEDVMEEEQVDESIKKARGGVGGGSSSSTGLRLSSSSSSYSVRMWGYLPAASPQRLPLLQPTPVPPAASSSTDSALKIVCNGGCGFALAISESGKLNTWGSTTDLGQCYLISGKQQEVPEPYPLQIDTPIIQAAAGWAHCAAVTGKGEVYTWGWSECVPNGKSSVDSGINASGRNTEVVVEDTSDSIQSASLLVPPWNSSDVGFVKASPSASPLNASGVPLVTSRHAMRPGHRNTAGGKVCEKVADEVPKKRRLANTEEAGPSENASAADENVFAPPCLVGFEPGVRIISVAAGGRHTLALSDGGQVWGWGYGGEGQLGLGSRLRVISTPQLIPCLGTPEGGLDQSRLVSGCFTATVPGNYIKAIACGGRHSAVITDAGALLTFGWGLYGQCGQGSTDDEMSPCHVATLVGLPVSGVAAGLWHTLCITDSGDVYACGGNQFGQLGVGGDHAEMLPRLVESPILEDETMISVASGARHSAVLTETGKMFSWGWNKYGQLGLGDSSDRDLPVQVAITDADYVSSIACGWWHTLAVVYSKVWAPTY</sequence>
<feature type="repeat" description="RCC1" evidence="2">
    <location>
        <begin position="333"/>
        <end position="406"/>
    </location>
</feature>
<dbReference type="PROSITE" id="PS00626">
    <property type="entry name" value="RCC1_2"/>
    <property type="match status" value="4"/>
</dbReference>
<dbReference type="InterPro" id="IPR000408">
    <property type="entry name" value="Reg_chr_condens"/>
</dbReference>